<dbReference type="AlphaFoldDB" id="A0A813MB21"/>
<evidence type="ECO:0000256" key="3">
    <source>
        <dbReference type="ARBA" id="ARBA00022801"/>
    </source>
</evidence>
<evidence type="ECO:0000313" key="7">
    <source>
        <dbReference type="Proteomes" id="UP000663860"/>
    </source>
</evidence>
<accession>A0A813MB21</accession>
<dbReference type="SUPFAM" id="SSF48371">
    <property type="entry name" value="ARM repeat"/>
    <property type="match status" value="1"/>
</dbReference>
<evidence type="ECO:0000259" key="4">
    <source>
        <dbReference type="PROSITE" id="PS51858"/>
    </source>
</evidence>
<evidence type="ECO:0000256" key="1">
    <source>
        <dbReference type="ARBA" id="ARBA00008140"/>
    </source>
</evidence>
<dbReference type="Pfam" id="PF05903">
    <property type="entry name" value="Peptidase_C97"/>
    <property type="match status" value="1"/>
</dbReference>
<gene>
    <name evidence="5" type="ORF">IZO911_LOCUS1574</name>
    <name evidence="6" type="ORF">KXQ929_LOCUS8507</name>
</gene>
<sequence length="450" mass="50745">MTDFTCVKLYIYDISHGLAAAYGSALLGKQIDGVWHTGVGVYGREYLFGSSGVSYTSPEEIHRQGLAPKPKVRDLGHTKKSLSEIQAWITEKSSTSFRGLRYELLDWNCNNFSDEFTKFLLDSTTSLIPEEILDLPRFVKTTPLGRMLLSFMNKDPISAAQQQQGFNNNFAESSMHTMSSTANNNTKLDKTPARKSILPVIDKLKLRVSIIEQKCNRTLNANEKEQLNDIDQLFRPDATYSPMLTREHLMLLISLMINSIQDQSGQQIILEILQLLSEYEYVIKIISEIKGQESPIELLKGLNEQPEKIQIEFLRWFSFIAATSNGRTMLIDIQDDIAPLFTDSIHNDVSPNNVKYEIIIVLHNLLCINTDIRLSFMNSISIGSALVQYMSTPVTAHEAETFLAVFIALADAEKDLYGIAKAMEFDPDYYSSIVACQPLIAKIKENFQAV</sequence>
<keyword evidence="3" id="KW-0378">Hydrolase</keyword>
<protein>
    <recommendedName>
        <fullName evidence="4">PPPDE domain-containing protein</fullName>
    </recommendedName>
</protein>
<dbReference type="EMBL" id="CAJOBB010000371">
    <property type="protein sequence ID" value="CAF3663918.1"/>
    <property type="molecule type" value="Genomic_DNA"/>
</dbReference>
<dbReference type="InterPro" id="IPR016024">
    <property type="entry name" value="ARM-type_fold"/>
</dbReference>
<evidence type="ECO:0000256" key="2">
    <source>
        <dbReference type="ARBA" id="ARBA00022670"/>
    </source>
</evidence>
<comment type="similarity">
    <text evidence="1">Belongs to the DeSI family.</text>
</comment>
<organism evidence="5 7">
    <name type="scientific">Adineta steineri</name>
    <dbReference type="NCBI Taxonomy" id="433720"/>
    <lineage>
        <taxon>Eukaryota</taxon>
        <taxon>Metazoa</taxon>
        <taxon>Spiralia</taxon>
        <taxon>Gnathifera</taxon>
        <taxon>Rotifera</taxon>
        <taxon>Eurotatoria</taxon>
        <taxon>Bdelloidea</taxon>
        <taxon>Adinetida</taxon>
        <taxon>Adinetidae</taxon>
        <taxon>Adineta</taxon>
    </lineage>
</organism>
<dbReference type="SMART" id="SM01179">
    <property type="entry name" value="DUF862"/>
    <property type="match status" value="1"/>
</dbReference>
<proteinExistence type="inferred from homology"/>
<dbReference type="Proteomes" id="UP000663860">
    <property type="component" value="Unassembled WGS sequence"/>
</dbReference>
<dbReference type="Proteomes" id="UP000663868">
    <property type="component" value="Unassembled WGS sequence"/>
</dbReference>
<dbReference type="Gene3D" id="3.90.1720.30">
    <property type="entry name" value="PPPDE domains"/>
    <property type="match status" value="1"/>
</dbReference>
<comment type="caution">
    <text evidence="5">The sequence shown here is derived from an EMBL/GenBank/DDBJ whole genome shotgun (WGS) entry which is preliminary data.</text>
</comment>
<keyword evidence="2" id="KW-0645">Protease</keyword>
<dbReference type="PROSITE" id="PS51858">
    <property type="entry name" value="PPPDE"/>
    <property type="match status" value="1"/>
</dbReference>
<dbReference type="PANTHER" id="PTHR12378:SF7">
    <property type="entry name" value="DESUMOYLATING ISOPEPTIDASE 1"/>
    <property type="match status" value="1"/>
</dbReference>
<dbReference type="PANTHER" id="PTHR12378">
    <property type="entry name" value="DESUMOYLATING ISOPEPTIDASE"/>
    <property type="match status" value="1"/>
</dbReference>
<dbReference type="EMBL" id="CAJNOE010000007">
    <property type="protein sequence ID" value="CAF0718398.1"/>
    <property type="molecule type" value="Genomic_DNA"/>
</dbReference>
<dbReference type="GO" id="GO:0070646">
    <property type="term" value="P:protein modification by small protein removal"/>
    <property type="evidence" value="ECO:0007669"/>
    <property type="project" value="TreeGrafter"/>
</dbReference>
<dbReference type="GO" id="GO:0008233">
    <property type="term" value="F:peptidase activity"/>
    <property type="evidence" value="ECO:0007669"/>
    <property type="project" value="UniProtKB-KW"/>
</dbReference>
<evidence type="ECO:0000313" key="5">
    <source>
        <dbReference type="EMBL" id="CAF0718398.1"/>
    </source>
</evidence>
<dbReference type="GO" id="GO:0006508">
    <property type="term" value="P:proteolysis"/>
    <property type="evidence" value="ECO:0007669"/>
    <property type="project" value="UniProtKB-KW"/>
</dbReference>
<dbReference type="InterPro" id="IPR042266">
    <property type="entry name" value="PPPDE_sf"/>
</dbReference>
<reference evidence="5" key="1">
    <citation type="submission" date="2021-02" db="EMBL/GenBank/DDBJ databases">
        <authorList>
            <person name="Nowell W R."/>
        </authorList>
    </citation>
    <scope>NUCLEOTIDE SEQUENCE</scope>
</reference>
<feature type="domain" description="PPPDE" evidence="4">
    <location>
        <begin position="5"/>
        <end position="153"/>
    </location>
</feature>
<dbReference type="InterPro" id="IPR008580">
    <property type="entry name" value="PPPDE_dom"/>
</dbReference>
<evidence type="ECO:0000313" key="6">
    <source>
        <dbReference type="EMBL" id="CAF3663918.1"/>
    </source>
</evidence>
<name>A0A813MB21_9BILA</name>